<dbReference type="InterPro" id="IPR017853">
    <property type="entry name" value="GH"/>
</dbReference>
<keyword evidence="4" id="KW-0732">Signal</keyword>
<dbReference type="InterPro" id="IPR010496">
    <property type="entry name" value="AL/BT2_dom"/>
</dbReference>
<dbReference type="PANTHER" id="PTHR31776:SF0">
    <property type="entry name" value="ALPHA-L-ARABINOFURANOSIDASE 1"/>
    <property type="match status" value="1"/>
</dbReference>
<dbReference type="STRING" id="661478.OP10G_2819"/>
<dbReference type="Gene3D" id="2.60.120.560">
    <property type="entry name" value="Exo-inulinase, domain 1"/>
    <property type="match status" value="1"/>
</dbReference>
<protein>
    <recommendedName>
        <fullName evidence="3">non-reducing end alpha-L-arabinofuranosidase</fullName>
        <ecNumber evidence="3">3.2.1.55</ecNumber>
    </recommendedName>
</protein>
<gene>
    <name evidence="8" type="ORF">OP10G_2819</name>
</gene>
<keyword evidence="9" id="KW-1185">Reference proteome</keyword>
<comment type="catalytic activity">
    <reaction evidence="1">
        <text>Hydrolysis of terminal non-reducing alpha-L-arabinofuranoside residues in alpha-L-arabinosides.</text>
        <dbReference type="EC" id="3.2.1.55"/>
    </reaction>
</comment>
<evidence type="ECO:0000259" key="7">
    <source>
        <dbReference type="SMART" id="SM00813"/>
    </source>
</evidence>
<dbReference type="SUPFAM" id="SSF49785">
    <property type="entry name" value="Galactose-binding domain-like"/>
    <property type="match status" value="1"/>
</dbReference>
<organism evidence="8 9">
    <name type="scientific">Fimbriimonas ginsengisoli Gsoil 348</name>
    <dbReference type="NCBI Taxonomy" id="661478"/>
    <lineage>
        <taxon>Bacteria</taxon>
        <taxon>Bacillati</taxon>
        <taxon>Armatimonadota</taxon>
        <taxon>Fimbriimonadia</taxon>
        <taxon>Fimbriimonadales</taxon>
        <taxon>Fimbriimonadaceae</taxon>
        <taxon>Fimbriimonas</taxon>
    </lineage>
</organism>
<evidence type="ECO:0000256" key="6">
    <source>
        <dbReference type="ARBA" id="ARBA00023180"/>
    </source>
</evidence>
<dbReference type="Pfam" id="PF06964">
    <property type="entry name" value="Alpha-L-AF_C"/>
    <property type="match status" value="1"/>
</dbReference>
<dbReference type="PANTHER" id="PTHR31776">
    <property type="entry name" value="ALPHA-L-ARABINOFURANOSIDASE 1"/>
    <property type="match status" value="1"/>
</dbReference>
<proteinExistence type="inferred from homology"/>
<evidence type="ECO:0000256" key="1">
    <source>
        <dbReference type="ARBA" id="ARBA00001462"/>
    </source>
</evidence>
<dbReference type="Pfam" id="PF06439">
    <property type="entry name" value="3keto-disac_hyd"/>
    <property type="match status" value="1"/>
</dbReference>
<keyword evidence="5" id="KW-0378">Hydrolase</keyword>
<dbReference type="Proteomes" id="UP000027982">
    <property type="component" value="Chromosome"/>
</dbReference>
<dbReference type="EMBL" id="CP007139">
    <property type="protein sequence ID" value="AIE86187.1"/>
    <property type="molecule type" value="Genomic_DNA"/>
</dbReference>
<accession>A0A068NS67</accession>
<sequence>MPSLFGRGLLTPALILLVGAVASGQGAENRITVRADRPGPRISPTFYGLMTEEINHSYDGGLYGELLQNRAFRDDSRAPRHWSLISDGGGAGKISLEPGLDPSLRVDIERVDKGQRVGVANGGYWGVPVKPNTTYHVSFIAKVSPGMRAVEVGIEPTKGGADQASRQIAVSGADWRRYETDLRVGRAPASLDNRFFITAANPGTIWLRNVSLFPPTYKNHRNGNRIDLMDKLSAMRPTFLRFPGGNYLEGNTIAERFDWKATLGDPAMRRGHQGPWGYRSSDGLGLLEFLQWAEDLHSQPVLAVFAGYALEGQHIDPGPKLAPFVQDALDEIEYVTGDVHTKWGARRAQDGHPKPFPLKYVEIGNEDGFDRSGSYDGRFAQFYDAIKAKYPRLQLIATAAVRSRKMDLLDDHYYRSAVEMARDSGHYDGYDRKGPKIFVGEWATVMGRPTPTFEAALGDAAWLTGLERNSDLVVMECYAPLLVNVNPGGAQWPTNLIGYDALTSYGSPAYYVQTMFGQNTGDVVLPAEIALASKAATSTPAPHGAIGVGTYRTQSEYKDVEVTHDGTTLYQKDFSQGMDGWGTRGGRWSVVDGALRQTSNAPDVQAYAGDKNWTDYTIHVKARKLGGAEGFMVAFHVLDGRNYWHWNIGGWNNTRSAIQRHEDGGVDEVGEATPTTVETGRWYDIRIELQGGRIRGYLDGKLITEVNETNRPPAKPLYVAASRMSRTGEIILKVVNFSAEPMATQVDLTGVSRIASKASGWMLSGDLDDVNSVQNPVKVAPQAITLTDVGRSFGHTFPAHSVTVIRLRAR</sequence>
<dbReference type="InterPro" id="IPR010720">
    <property type="entry name" value="Alpha-L-AF_C"/>
</dbReference>
<dbReference type="Pfam" id="PF22848">
    <property type="entry name" value="ASD1_dom"/>
    <property type="match status" value="1"/>
</dbReference>
<dbReference type="GO" id="GO:0046373">
    <property type="term" value="P:L-arabinose metabolic process"/>
    <property type="evidence" value="ECO:0007669"/>
    <property type="project" value="InterPro"/>
</dbReference>
<keyword evidence="6" id="KW-0325">Glycoprotein</keyword>
<dbReference type="Gene3D" id="2.60.120.260">
    <property type="entry name" value="Galactose-binding domain-like"/>
    <property type="match status" value="1"/>
</dbReference>
<evidence type="ECO:0000313" key="8">
    <source>
        <dbReference type="EMBL" id="AIE86187.1"/>
    </source>
</evidence>
<dbReference type="InterPro" id="IPR013320">
    <property type="entry name" value="ConA-like_dom_sf"/>
</dbReference>
<dbReference type="HOGENOM" id="CLU_010060_2_0_0"/>
<dbReference type="SUPFAM" id="SSF51445">
    <property type="entry name" value="(Trans)glycosidases"/>
    <property type="match status" value="1"/>
</dbReference>
<dbReference type="RefSeq" id="WP_025225273.1">
    <property type="nucleotide sequence ID" value="NZ_CP007139.1"/>
</dbReference>
<dbReference type="InterPro" id="IPR051563">
    <property type="entry name" value="Glycosyl_Hydrolase_51"/>
</dbReference>
<evidence type="ECO:0000256" key="4">
    <source>
        <dbReference type="ARBA" id="ARBA00022729"/>
    </source>
</evidence>
<comment type="similarity">
    <text evidence="2">Belongs to the glycosyl hydrolase 51 family.</text>
</comment>
<evidence type="ECO:0000313" key="9">
    <source>
        <dbReference type="Proteomes" id="UP000027982"/>
    </source>
</evidence>
<dbReference type="OrthoDB" id="9758333at2"/>
<feature type="domain" description="Alpha-L-arabinofuranosidase C-terminal" evidence="7">
    <location>
        <begin position="440"/>
        <end position="801"/>
    </location>
</feature>
<evidence type="ECO:0000256" key="3">
    <source>
        <dbReference type="ARBA" id="ARBA00012670"/>
    </source>
</evidence>
<dbReference type="SUPFAM" id="SSF51011">
    <property type="entry name" value="Glycosyl hydrolase domain"/>
    <property type="match status" value="1"/>
</dbReference>
<dbReference type="AlphaFoldDB" id="A0A068NS67"/>
<dbReference type="InterPro" id="IPR008979">
    <property type="entry name" value="Galactose-bd-like_sf"/>
</dbReference>
<dbReference type="SMART" id="SM00813">
    <property type="entry name" value="Alpha-L-AF_C"/>
    <property type="match status" value="1"/>
</dbReference>
<dbReference type="Gene3D" id="3.20.20.80">
    <property type="entry name" value="Glycosidases"/>
    <property type="match status" value="1"/>
</dbReference>
<evidence type="ECO:0000256" key="2">
    <source>
        <dbReference type="ARBA" id="ARBA00007186"/>
    </source>
</evidence>
<dbReference type="eggNOG" id="COG3534">
    <property type="taxonomic scope" value="Bacteria"/>
</dbReference>
<dbReference type="GO" id="GO:0046556">
    <property type="term" value="F:alpha-L-arabinofuranosidase activity"/>
    <property type="evidence" value="ECO:0007669"/>
    <property type="project" value="UniProtKB-EC"/>
</dbReference>
<dbReference type="SUPFAM" id="SSF49899">
    <property type="entry name" value="Concanavalin A-like lectins/glucanases"/>
    <property type="match status" value="1"/>
</dbReference>
<dbReference type="KEGG" id="fgi:OP10G_2819"/>
<dbReference type="EC" id="3.2.1.55" evidence="3"/>
<dbReference type="InterPro" id="IPR055235">
    <property type="entry name" value="ASD1_cat"/>
</dbReference>
<name>A0A068NS67_FIMGI</name>
<evidence type="ECO:0000256" key="5">
    <source>
        <dbReference type="ARBA" id="ARBA00022801"/>
    </source>
</evidence>
<reference evidence="8 9" key="1">
    <citation type="journal article" date="2014" name="PLoS ONE">
        <title>The first complete genome sequence of the class fimbriimonadia in the phylum armatimonadetes.</title>
        <authorList>
            <person name="Hu Z.Y."/>
            <person name="Wang Y.Z."/>
            <person name="Im W.T."/>
            <person name="Wang S.Y."/>
            <person name="Zhao G.P."/>
            <person name="Zheng H.J."/>
            <person name="Quan Z.X."/>
        </authorList>
    </citation>
    <scope>NUCLEOTIDE SEQUENCE [LARGE SCALE GENOMIC DNA]</scope>
    <source>
        <strain evidence="8">Gsoil 348</strain>
    </source>
</reference>